<organism evidence="2 3">
    <name type="scientific">Ectobacillus ponti</name>
    <dbReference type="NCBI Taxonomy" id="2961894"/>
    <lineage>
        <taxon>Bacteria</taxon>
        <taxon>Bacillati</taxon>
        <taxon>Bacillota</taxon>
        <taxon>Bacilli</taxon>
        <taxon>Bacillales</taxon>
        <taxon>Bacillaceae</taxon>
        <taxon>Ectobacillus</taxon>
    </lineage>
</organism>
<dbReference type="InterPro" id="IPR001296">
    <property type="entry name" value="Glyco_trans_1"/>
</dbReference>
<dbReference type="SUPFAM" id="SSF53756">
    <property type="entry name" value="UDP-Glycosyltransferase/glycogen phosphorylase"/>
    <property type="match status" value="1"/>
</dbReference>
<evidence type="ECO:0000313" key="3">
    <source>
        <dbReference type="Proteomes" id="UP001156102"/>
    </source>
</evidence>
<evidence type="ECO:0000313" key="2">
    <source>
        <dbReference type="EMBL" id="MCP8968341.1"/>
    </source>
</evidence>
<dbReference type="CDD" id="cd03801">
    <property type="entry name" value="GT4_PimA-like"/>
    <property type="match status" value="1"/>
</dbReference>
<evidence type="ECO:0000259" key="1">
    <source>
        <dbReference type="Pfam" id="PF00534"/>
    </source>
</evidence>
<accession>A0AA41XAA4</accession>
<dbReference type="Pfam" id="PF00534">
    <property type="entry name" value="Glycos_transf_1"/>
    <property type="match status" value="1"/>
</dbReference>
<keyword evidence="3" id="KW-1185">Reference proteome</keyword>
<sequence length="342" mass="38573">MKITMPILTLSKGGAQRMLAELANAMAQRGHEVTVVMPPQGEIDFPLHTQVLRTKGTDIQEEDLPAGDIILSNFYTLIEMAERASRKGKGKHVRLSLCYEPAFLPYNHVSFPTYNMTSNLIVLSKWQQTLIETIHGIRGEIVPAGVSGEFGNLQLREQEPLQIAAVFRKAEGGFSWHREQDYLLSALLQVRREVPAVQINMISPPGEYHASPQLQEMKRMHNFQLYTPANDTELNYHYNQSHIFVSSSIYDTISLPALEAMKTGAAVVSLYSGGNMDYCRPGANCLLSYRHEGRLAADILRLVRDTELRQSLARAGENEAKLWTWERSGDRLEEVLQSFLRS</sequence>
<dbReference type="Proteomes" id="UP001156102">
    <property type="component" value="Unassembled WGS sequence"/>
</dbReference>
<comment type="caution">
    <text evidence="2">The sequence shown here is derived from an EMBL/GenBank/DDBJ whole genome shotgun (WGS) entry which is preliminary data.</text>
</comment>
<name>A0AA41XAA4_9BACI</name>
<dbReference type="EMBL" id="JANCLT010000003">
    <property type="protein sequence ID" value="MCP8968341.1"/>
    <property type="molecule type" value="Genomic_DNA"/>
</dbReference>
<protein>
    <submittedName>
        <fullName evidence="2">Glycosyltransferase family 4 protein</fullName>
    </submittedName>
</protein>
<dbReference type="AlphaFoldDB" id="A0AA41XAA4"/>
<dbReference type="Gene3D" id="3.40.50.2000">
    <property type="entry name" value="Glycogen Phosphorylase B"/>
    <property type="match status" value="2"/>
</dbReference>
<dbReference type="GO" id="GO:0016758">
    <property type="term" value="F:hexosyltransferase activity"/>
    <property type="evidence" value="ECO:0007669"/>
    <property type="project" value="TreeGrafter"/>
</dbReference>
<dbReference type="InterPro" id="IPR050194">
    <property type="entry name" value="Glycosyltransferase_grp1"/>
</dbReference>
<dbReference type="RefSeq" id="WP_254758255.1">
    <property type="nucleotide sequence ID" value="NZ_JANCLT010000003.1"/>
</dbReference>
<dbReference type="PANTHER" id="PTHR45947">
    <property type="entry name" value="SULFOQUINOVOSYL TRANSFERASE SQD2"/>
    <property type="match status" value="1"/>
</dbReference>
<gene>
    <name evidence="2" type="ORF">NK662_07270</name>
</gene>
<proteinExistence type="predicted"/>
<feature type="domain" description="Glycosyl transferase family 1" evidence="1">
    <location>
        <begin position="174"/>
        <end position="318"/>
    </location>
</feature>
<dbReference type="PANTHER" id="PTHR45947:SF3">
    <property type="entry name" value="SULFOQUINOVOSYL TRANSFERASE SQD2"/>
    <property type="match status" value="1"/>
</dbReference>
<reference evidence="2" key="1">
    <citation type="submission" date="2022-07" db="EMBL/GenBank/DDBJ databases">
        <authorList>
            <person name="Li W.-J."/>
            <person name="Deng Q.-Q."/>
        </authorList>
    </citation>
    <scope>NUCLEOTIDE SEQUENCE</scope>
    <source>
        <strain evidence="2">SYSU M60031</strain>
    </source>
</reference>